<accession>A0AAD1VZ26</accession>
<organism evidence="2 3">
    <name type="scientific">Pelobates cultripes</name>
    <name type="common">Western spadefoot toad</name>
    <dbReference type="NCBI Taxonomy" id="61616"/>
    <lineage>
        <taxon>Eukaryota</taxon>
        <taxon>Metazoa</taxon>
        <taxon>Chordata</taxon>
        <taxon>Craniata</taxon>
        <taxon>Vertebrata</taxon>
        <taxon>Euteleostomi</taxon>
        <taxon>Amphibia</taxon>
        <taxon>Batrachia</taxon>
        <taxon>Anura</taxon>
        <taxon>Pelobatoidea</taxon>
        <taxon>Pelobatidae</taxon>
        <taxon>Pelobates</taxon>
    </lineage>
</organism>
<keyword evidence="3" id="KW-1185">Reference proteome</keyword>
<feature type="compositionally biased region" description="Basic and acidic residues" evidence="1">
    <location>
        <begin position="18"/>
        <end position="28"/>
    </location>
</feature>
<feature type="region of interest" description="Disordered" evidence="1">
    <location>
        <begin position="1"/>
        <end position="50"/>
    </location>
</feature>
<feature type="compositionally biased region" description="Basic and acidic residues" evidence="1">
    <location>
        <begin position="38"/>
        <end position="50"/>
    </location>
</feature>
<name>A0AAD1VZ26_PELCU</name>
<gene>
    <name evidence="2" type="ORF">PECUL_23A037771</name>
</gene>
<sequence length="50" mass="5684">PAKVTSPTTPYPTTPPHWPKDRVSEQQPHRTKSITDTAPDHTSKDRNQHL</sequence>
<proteinExistence type="predicted"/>
<feature type="non-terminal residue" evidence="2">
    <location>
        <position position="1"/>
    </location>
</feature>
<dbReference type="AlphaFoldDB" id="A0AAD1VZ26"/>
<reference evidence="2" key="1">
    <citation type="submission" date="2022-03" db="EMBL/GenBank/DDBJ databases">
        <authorList>
            <person name="Alioto T."/>
            <person name="Alioto T."/>
            <person name="Gomez Garrido J."/>
        </authorList>
    </citation>
    <scope>NUCLEOTIDE SEQUENCE</scope>
</reference>
<evidence type="ECO:0000313" key="3">
    <source>
        <dbReference type="Proteomes" id="UP001295444"/>
    </source>
</evidence>
<evidence type="ECO:0000256" key="1">
    <source>
        <dbReference type="SAM" id="MobiDB-lite"/>
    </source>
</evidence>
<dbReference type="Proteomes" id="UP001295444">
    <property type="component" value="Chromosome 03"/>
</dbReference>
<dbReference type="EMBL" id="OW240914">
    <property type="protein sequence ID" value="CAH2277289.1"/>
    <property type="molecule type" value="Genomic_DNA"/>
</dbReference>
<evidence type="ECO:0000313" key="2">
    <source>
        <dbReference type="EMBL" id="CAH2277289.1"/>
    </source>
</evidence>
<protein>
    <submittedName>
        <fullName evidence="2">Uncharacterized protein</fullName>
    </submittedName>
</protein>
<feature type="non-terminal residue" evidence="2">
    <location>
        <position position="50"/>
    </location>
</feature>